<dbReference type="OrthoDB" id="9808022at2"/>
<dbReference type="Proteomes" id="UP000284277">
    <property type="component" value="Unassembled WGS sequence"/>
</dbReference>
<evidence type="ECO:0000259" key="10">
    <source>
        <dbReference type="PROSITE" id="PS51918"/>
    </source>
</evidence>
<comment type="caution">
    <text evidence="11">The sequence shown here is derived from an EMBL/GenBank/DDBJ whole genome shotgun (WGS) entry which is preliminary data.</text>
</comment>
<dbReference type="GO" id="GO:0006779">
    <property type="term" value="P:porphyrin-containing compound biosynthetic process"/>
    <property type="evidence" value="ECO:0007669"/>
    <property type="project" value="InterPro"/>
</dbReference>
<dbReference type="Pfam" id="PF04055">
    <property type="entry name" value="Radical_SAM"/>
    <property type="match status" value="1"/>
</dbReference>
<keyword evidence="3 9" id="KW-0349">Heme</keyword>
<dbReference type="PANTHER" id="PTHR13932">
    <property type="entry name" value="COPROPORPHYRINIGEN III OXIDASE"/>
    <property type="match status" value="1"/>
</dbReference>
<dbReference type="SMART" id="SM00729">
    <property type="entry name" value="Elp3"/>
    <property type="match status" value="1"/>
</dbReference>
<accession>A0A419T443</accession>
<organism evidence="11 12">
    <name type="scientific">Lacrimispora algidixylanolytica</name>
    <dbReference type="NCBI Taxonomy" id="94868"/>
    <lineage>
        <taxon>Bacteria</taxon>
        <taxon>Bacillati</taxon>
        <taxon>Bacillota</taxon>
        <taxon>Clostridia</taxon>
        <taxon>Lachnospirales</taxon>
        <taxon>Lachnospiraceae</taxon>
        <taxon>Lacrimispora</taxon>
    </lineage>
</organism>
<dbReference type="NCBIfam" id="TIGR00539">
    <property type="entry name" value="hemN_rel"/>
    <property type="match status" value="1"/>
</dbReference>
<dbReference type="SFLD" id="SFLDG01065">
    <property type="entry name" value="anaerobic_coproporphyrinogen-I"/>
    <property type="match status" value="1"/>
</dbReference>
<evidence type="ECO:0000256" key="9">
    <source>
        <dbReference type="RuleBase" id="RU364116"/>
    </source>
</evidence>
<evidence type="ECO:0000256" key="4">
    <source>
        <dbReference type="ARBA" id="ARBA00022691"/>
    </source>
</evidence>
<evidence type="ECO:0000256" key="6">
    <source>
        <dbReference type="ARBA" id="ARBA00023004"/>
    </source>
</evidence>
<dbReference type="Pfam" id="PF06969">
    <property type="entry name" value="HemN_C"/>
    <property type="match status" value="1"/>
</dbReference>
<comment type="similarity">
    <text evidence="1">Belongs to the anaerobic coproporphyrinogen-III oxidase family. HemW subfamily.</text>
</comment>
<dbReference type="Gene3D" id="3.20.20.70">
    <property type="entry name" value="Aldolase class I"/>
    <property type="match status" value="1"/>
</dbReference>
<comment type="function">
    <text evidence="9">Probably acts as a heme chaperone, transferring heme to an unknown acceptor. Binds one molecule of heme per monomer, possibly covalently. Binds 1 [4Fe-4S] cluster. The cluster is coordinated with 3 cysteines and an exchangeable S-adenosyl-L-methionine.</text>
</comment>
<proteinExistence type="inferred from homology"/>
<evidence type="ECO:0000256" key="8">
    <source>
        <dbReference type="ARBA" id="ARBA00023186"/>
    </source>
</evidence>
<dbReference type="CDD" id="cd01335">
    <property type="entry name" value="Radical_SAM"/>
    <property type="match status" value="1"/>
</dbReference>
<keyword evidence="4 9" id="KW-0949">S-adenosyl-L-methionine</keyword>
<gene>
    <name evidence="11" type="ORF">BET01_17825</name>
</gene>
<evidence type="ECO:0000256" key="5">
    <source>
        <dbReference type="ARBA" id="ARBA00022723"/>
    </source>
</evidence>
<dbReference type="SUPFAM" id="SSF102114">
    <property type="entry name" value="Radical SAM enzymes"/>
    <property type="match status" value="1"/>
</dbReference>
<comment type="subcellular location">
    <subcellularLocation>
        <location evidence="9">Cytoplasm</location>
    </subcellularLocation>
</comment>
<sequence length="404" mass="46875">MMNKKSLEIYVHIPFCARKCAYCDFLSFSGNECVQRDYTEKLIEEIEYQSAYAKEYQVISIFIGGGTPSILKTEDMEAVLNALRTRFDIHPHAEVTMEANPGTVTQEGLLSYRNAGVNRISMGLQSADDKELRYLGRIHTYDAFLKSYQRVRMAGFDNVNVDLISAIPGQTVESWKNTLKKVTMLKPEHISAYSLIIEEGTPFYDRYGDHVEMESHAMTKEERRLLMALPDLPDEDSEREMYYLTQEFLLEQGYERYEISNYTKKGYECRHNIGYWTGMEYLGLGLGASSYMNGCRFHNTTDLNDYRNAHFDQEEGFHQALRQELERLSIEEKMEEYMFLGLRLTEGVSAHGFVSNFGQNIRNVYGQILDRLEQDGLMEFKDGFYRLTSRGIDLSNYVMSQFLQ</sequence>
<name>A0A419T443_9FIRM</name>
<evidence type="ECO:0000256" key="7">
    <source>
        <dbReference type="ARBA" id="ARBA00023014"/>
    </source>
</evidence>
<dbReference type="RefSeq" id="WP_120196539.1">
    <property type="nucleotide sequence ID" value="NZ_MCIA01000013.1"/>
</dbReference>
<dbReference type="SFLD" id="SFLDF00562">
    <property type="entry name" value="HemN-like__clustered_with_heat"/>
    <property type="match status" value="1"/>
</dbReference>
<evidence type="ECO:0000313" key="11">
    <source>
        <dbReference type="EMBL" id="RKD32148.1"/>
    </source>
</evidence>
<keyword evidence="8 9" id="KW-0143">Chaperone</keyword>
<dbReference type="GO" id="GO:0005737">
    <property type="term" value="C:cytoplasm"/>
    <property type="evidence" value="ECO:0007669"/>
    <property type="project" value="UniProtKB-SubCell"/>
</dbReference>
<evidence type="ECO:0000256" key="1">
    <source>
        <dbReference type="ARBA" id="ARBA00006100"/>
    </source>
</evidence>
<dbReference type="GO" id="GO:0051539">
    <property type="term" value="F:4 iron, 4 sulfur cluster binding"/>
    <property type="evidence" value="ECO:0007669"/>
    <property type="project" value="UniProtKB-UniRule"/>
</dbReference>
<dbReference type="InterPro" id="IPR007197">
    <property type="entry name" value="rSAM"/>
</dbReference>
<dbReference type="InterPro" id="IPR006638">
    <property type="entry name" value="Elp3/MiaA/NifB-like_rSAM"/>
</dbReference>
<evidence type="ECO:0000256" key="3">
    <source>
        <dbReference type="ARBA" id="ARBA00022617"/>
    </source>
</evidence>
<evidence type="ECO:0000256" key="2">
    <source>
        <dbReference type="ARBA" id="ARBA00017228"/>
    </source>
</evidence>
<dbReference type="PANTHER" id="PTHR13932:SF5">
    <property type="entry name" value="RADICAL S-ADENOSYL METHIONINE DOMAIN-CONTAINING PROTEIN 1, MITOCHONDRIAL"/>
    <property type="match status" value="1"/>
</dbReference>
<dbReference type="EMBL" id="MCIA01000013">
    <property type="protein sequence ID" value="RKD32148.1"/>
    <property type="molecule type" value="Genomic_DNA"/>
</dbReference>
<dbReference type="SFLD" id="SFLDS00029">
    <property type="entry name" value="Radical_SAM"/>
    <property type="match status" value="1"/>
</dbReference>
<dbReference type="InterPro" id="IPR034505">
    <property type="entry name" value="Coproporphyrinogen-III_oxidase"/>
</dbReference>
<dbReference type="GO" id="GO:0046872">
    <property type="term" value="F:metal ion binding"/>
    <property type="evidence" value="ECO:0007669"/>
    <property type="project" value="UniProtKB-UniRule"/>
</dbReference>
<dbReference type="InterPro" id="IPR058240">
    <property type="entry name" value="rSAM_sf"/>
</dbReference>
<dbReference type="SFLD" id="SFLDF00288">
    <property type="entry name" value="HemN-like__clustered_with_nucl"/>
    <property type="match status" value="1"/>
</dbReference>
<evidence type="ECO:0000313" key="12">
    <source>
        <dbReference type="Proteomes" id="UP000284277"/>
    </source>
</evidence>
<dbReference type="InterPro" id="IPR004559">
    <property type="entry name" value="HemW-like"/>
</dbReference>
<dbReference type="SFLD" id="SFLDG01082">
    <property type="entry name" value="B12-binding_domain_containing"/>
    <property type="match status" value="1"/>
</dbReference>
<keyword evidence="5 9" id="KW-0479">Metal-binding</keyword>
<feature type="domain" description="Radical SAM core" evidence="10">
    <location>
        <begin position="1"/>
        <end position="235"/>
    </location>
</feature>
<dbReference type="InterPro" id="IPR010723">
    <property type="entry name" value="HemN_C"/>
</dbReference>
<keyword evidence="7 9" id="KW-0411">Iron-sulfur</keyword>
<keyword evidence="6 9" id="KW-0408">Iron</keyword>
<dbReference type="GO" id="GO:0004109">
    <property type="term" value="F:coproporphyrinogen oxidase activity"/>
    <property type="evidence" value="ECO:0007669"/>
    <property type="project" value="InterPro"/>
</dbReference>
<keyword evidence="9" id="KW-0963">Cytoplasm</keyword>
<dbReference type="AlphaFoldDB" id="A0A419T443"/>
<protein>
    <recommendedName>
        <fullName evidence="2 9">Heme chaperone HemW</fullName>
    </recommendedName>
</protein>
<keyword evidence="12" id="KW-1185">Reference proteome</keyword>
<dbReference type="PROSITE" id="PS51918">
    <property type="entry name" value="RADICAL_SAM"/>
    <property type="match status" value="1"/>
</dbReference>
<keyword evidence="9" id="KW-0004">4Fe-4S</keyword>
<dbReference type="InterPro" id="IPR013785">
    <property type="entry name" value="Aldolase_TIM"/>
</dbReference>
<reference evidence="11 12" key="1">
    <citation type="submission" date="2016-08" db="EMBL/GenBank/DDBJ databases">
        <title>A new outlook on sporulation: Clostridium algidixylanolyticum.</title>
        <authorList>
            <person name="Poppleton D.I."/>
            <person name="Gribaldo S."/>
        </authorList>
    </citation>
    <scope>NUCLEOTIDE SEQUENCE [LARGE SCALE GENOMIC DNA]</scope>
    <source>
        <strain evidence="11 12">SPL73</strain>
    </source>
</reference>